<gene>
    <name evidence="8" type="primary">egl2_0</name>
    <name evidence="8" type="ORF">LSUE1_G002141</name>
</gene>
<evidence type="ECO:0000256" key="3">
    <source>
        <dbReference type="ARBA" id="ARBA00012601"/>
    </source>
</evidence>
<feature type="domain" description="Glycoside hydrolase family 5" evidence="7">
    <location>
        <begin position="24"/>
        <end position="317"/>
    </location>
</feature>
<evidence type="ECO:0000256" key="1">
    <source>
        <dbReference type="ARBA" id="ARBA00000966"/>
    </source>
</evidence>
<evidence type="ECO:0000256" key="4">
    <source>
        <dbReference type="ARBA" id="ARBA00022801"/>
    </source>
</evidence>
<keyword evidence="5 6" id="KW-0326">Glycosidase</keyword>
<comment type="similarity">
    <text evidence="2 6">Belongs to the glycosyl hydrolase 5 (cellulase A) family.</text>
</comment>
<dbReference type="GO" id="GO:0008810">
    <property type="term" value="F:cellulase activity"/>
    <property type="evidence" value="ECO:0007669"/>
    <property type="project" value="UniProtKB-EC"/>
</dbReference>
<organism evidence="8 9">
    <name type="scientific">Lachnellula suecica</name>
    <dbReference type="NCBI Taxonomy" id="602035"/>
    <lineage>
        <taxon>Eukaryota</taxon>
        <taxon>Fungi</taxon>
        <taxon>Dikarya</taxon>
        <taxon>Ascomycota</taxon>
        <taxon>Pezizomycotina</taxon>
        <taxon>Leotiomycetes</taxon>
        <taxon>Helotiales</taxon>
        <taxon>Lachnaceae</taxon>
        <taxon>Lachnellula</taxon>
    </lineage>
</organism>
<reference evidence="8 9" key="1">
    <citation type="submission" date="2018-05" db="EMBL/GenBank/DDBJ databases">
        <title>Genome sequencing and assembly of the regulated plant pathogen Lachnellula willkommii and related sister species for the development of diagnostic species identification markers.</title>
        <authorList>
            <person name="Giroux E."/>
            <person name="Bilodeau G."/>
        </authorList>
    </citation>
    <scope>NUCLEOTIDE SEQUENCE [LARGE SCALE GENOMIC DNA]</scope>
    <source>
        <strain evidence="8 9">CBS 268.59</strain>
    </source>
</reference>
<dbReference type="OrthoDB" id="5823761at2759"/>
<dbReference type="AlphaFoldDB" id="A0A8T9CBU9"/>
<dbReference type="Proteomes" id="UP000469558">
    <property type="component" value="Unassembled WGS sequence"/>
</dbReference>
<dbReference type="PANTHER" id="PTHR34142:SF5">
    <property type="entry name" value="CBM1 DOMAIN-CONTAINING PROTEIN"/>
    <property type="match status" value="1"/>
</dbReference>
<proteinExistence type="inferred from homology"/>
<dbReference type="InterPro" id="IPR001547">
    <property type="entry name" value="Glyco_hydro_5"/>
</dbReference>
<dbReference type="EC" id="3.2.1.4" evidence="3"/>
<keyword evidence="9" id="KW-1185">Reference proteome</keyword>
<evidence type="ECO:0000256" key="6">
    <source>
        <dbReference type="RuleBase" id="RU361153"/>
    </source>
</evidence>
<comment type="caution">
    <text evidence="8">The sequence shown here is derived from an EMBL/GenBank/DDBJ whole genome shotgun (WGS) entry which is preliminary data.</text>
</comment>
<protein>
    <recommendedName>
        <fullName evidence="3">cellulase</fullName>
        <ecNumber evidence="3">3.2.1.4</ecNumber>
    </recommendedName>
</protein>
<dbReference type="InterPro" id="IPR017853">
    <property type="entry name" value="GH"/>
</dbReference>
<evidence type="ECO:0000259" key="7">
    <source>
        <dbReference type="Pfam" id="PF00150"/>
    </source>
</evidence>
<dbReference type="EMBL" id="QGMK01000297">
    <property type="protein sequence ID" value="TVY82602.1"/>
    <property type="molecule type" value="Genomic_DNA"/>
</dbReference>
<sequence length="396" mass="41073">GVNIAGFDFGADITGTAQLANAKGPLTSLGGSDGAGQMSHFVKDDALNLFRLPVSWQFLINSVTLAGGNSTDASINVTAVGNITASRNRLRPRAASGSLDVTNFGQYDQLVTACLATGAKCIIDIHNYARFQGKIIGQGGPTNAQFANLWSQIAQKYANETNVVFGIMNEPHNIPDMAIWAKTVQAAVTAIREAGATTQMILLPGNDFTGAQTFVSNGSAGNLSTVHNPDGSNTSLIFEVHKYLDSDGSGTQLECVSDHVQDTFTPLAAFLKANGRMAILGETGGGNTTSCLTDLCSTLTFINANPDAYMGYVGWAAGGFSATDYNLTMTPTGSSGSFVDQQIVKQCIVGTRSGNTSVAGTAGPVRAFTAGAPSLLTLSRELLAAASLGLAFSIFI</sequence>
<evidence type="ECO:0000313" key="8">
    <source>
        <dbReference type="EMBL" id="TVY82602.1"/>
    </source>
</evidence>
<accession>A0A8T9CBU9</accession>
<keyword evidence="4 6" id="KW-0378">Hydrolase</keyword>
<name>A0A8T9CBU9_9HELO</name>
<dbReference type="PANTHER" id="PTHR34142">
    <property type="entry name" value="ENDO-BETA-1,4-GLUCANASE A"/>
    <property type="match status" value="1"/>
</dbReference>
<dbReference type="SUPFAM" id="SSF51445">
    <property type="entry name" value="(Trans)glycosidases"/>
    <property type="match status" value="1"/>
</dbReference>
<dbReference type="GO" id="GO:0009251">
    <property type="term" value="P:glucan catabolic process"/>
    <property type="evidence" value="ECO:0007669"/>
    <property type="project" value="TreeGrafter"/>
</dbReference>
<feature type="non-terminal residue" evidence="8">
    <location>
        <position position="1"/>
    </location>
</feature>
<evidence type="ECO:0000313" key="9">
    <source>
        <dbReference type="Proteomes" id="UP000469558"/>
    </source>
</evidence>
<evidence type="ECO:0000256" key="5">
    <source>
        <dbReference type="ARBA" id="ARBA00023295"/>
    </source>
</evidence>
<dbReference type="PROSITE" id="PS00659">
    <property type="entry name" value="GLYCOSYL_HYDROL_F5"/>
    <property type="match status" value="1"/>
</dbReference>
<evidence type="ECO:0000256" key="2">
    <source>
        <dbReference type="ARBA" id="ARBA00005641"/>
    </source>
</evidence>
<dbReference type="InterPro" id="IPR018087">
    <property type="entry name" value="Glyco_hydro_5_CS"/>
</dbReference>
<comment type="catalytic activity">
    <reaction evidence="1">
        <text>Endohydrolysis of (1-&gt;4)-beta-D-glucosidic linkages in cellulose, lichenin and cereal beta-D-glucans.</text>
        <dbReference type="EC" id="3.2.1.4"/>
    </reaction>
</comment>
<dbReference type="Gene3D" id="3.20.20.80">
    <property type="entry name" value="Glycosidases"/>
    <property type="match status" value="1"/>
</dbReference>
<dbReference type="Pfam" id="PF00150">
    <property type="entry name" value="Cellulase"/>
    <property type="match status" value="1"/>
</dbReference>